<dbReference type="EMBL" id="JAQQXT010000004">
    <property type="protein sequence ID" value="MDC8771734.1"/>
    <property type="molecule type" value="Genomic_DNA"/>
</dbReference>
<sequence length="367" mass="37789">MKVRLHGSIAITIASIFICGAAQATNYVATFLDGKYGTAYGINNAGQVVGTASYIDDSGDVRATIWNGTTPTDLSKFVPGRTSYSQALGINGSGKVAGTSSPSSTVDFRTTLWDGSTTTYFSGGQYSKASSINDAGQMVGWSSYGDKSHAYRWDTSGGLAIDLGPPGVNSEALGINSSGQVVGYVDTPDNQSFRATIWNGTTATDLGTHGIASRATGINNAGQVVGWTMKSNGAVHATLWSGTTVNDLGTLGGESSLAFGINNNGQVVGFSRIAGGATHAALWNGNNVTDLNLYLDADLVSAGWYLDLALGVNDAGSIVGRATNSKTGDSRAFILAISAVPEPQTYALMLAGIGLIAGVARRRGKQK</sequence>
<evidence type="ECO:0000256" key="1">
    <source>
        <dbReference type="SAM" id="SignalP"/>
    </source>
</evidence>
<accession>A0ABT5KE65</accession>
<organism evidence="3 4">
    <name type="scientific">Roseateles albus</name>
    <dbReference type="NCBI Taxonomy" id="2987525"/>
    <lineage>
        <taxon>Bacteria</taxon>
        <taxon>Pseudomonadati</taxon>
        <taxon>Pseudomonadota</taxon>
        <taxon>Betaproteobacteria</taxon>
        <taxon>Burkholderiales</taxon>
        <taxon>Sphaerotilaceae</taxon>
        <taxon>Roseateles</taxon>
    </lineage>
</organism>
<reference evidence="3 4" key="1">
    <citation type="submission" date="2022-10" db="EMBL/GenBank/DDBJ databases">
        <title>Paucibacter sp. hw1 Genome sequencing.</title>
        <authorList>
            <person name="Park S."/>
        </authorList>
    </citation>
    <scope>NUCLEOTIDE SEQUENCE [LARGE SCALE GENOMIC DNA]</scope>
    <source>
        <strain evidence="4">hw1</strain>
    </source>
</reference>
<feature type="signal peptide" evidence="1">
    <location>
        <begin position="1"/>
        <end position="24"/>
    </location>
</feature>
<feature type="chain" id="PRO_5046941163" evidence="1">
    <location>
        <begin position="25"/>
        <end position="367"/>
    </location>
</feature>
<keyword evidence="4" id="KW-1185">Reference proteome</keyword>
<name>A0ABT5KE65_9BURK</name>
<dbReference type="NCBIfam" id="TIGR02595">
    <property type="entry name" value="PEP_CTERM"/>
    <property type="match status" value="1"/>
</dbReference>
<dbReference type="NCBIfam" id="TIGR02913">
    <property type="entry name" value="HAF_rpt"/>
    <property type="match status" value="3"/>
</dbReference>
<gene>
    <name evidence="3" type="ORF">PRZ03_09155</name>
</gene>
<proteinExistence type="predicted"/>
<evidence type="ECO:0000313" key="3">
    <source>
        <dbReference type="EMBL" id="MDC8771734.1"/>
    </source>
</evidence>
<dbReference type="RefSeq" id="WP_273600019.1">
    <property type="nucleotide sequence ID" value="NZ_JAQQXT010000004.1"/>
</dbReference>
<feature type="domain" description="Ice-binding protein C-terminal" evidence="2">
    <location>
        <begin position="339"/>
        <end position="363"/>
    </location>
</feature>
<evidence type="ECO:0000259" key="2">
    <source>
        <dbReference type="Pfam" id="PF07589"/>
    </source>
</evidence>
<dbReference type="InterPro" id="IPR013424">
    <property type="entry name" value="Ice-binding_C"/>
</dbReference>
<dbReference type="Proteomes" id="UP001221189">
    <property type="component" value="Unassembled WGS sequence"/>
</dbReference>
<dbReference type="InterPro" id="IPR014262">
    <property type="entry name" value="HAF_rpt"/>
</dbReference>
<comment type="caution">
    <text evidence="3">The sequence shown here is derived from an EMBL/GenBank/DDBJ whole genome shotgun (WGS) entry which is preliminary data.</text>
</comment>
<keyword evidence="1" id="KW-0732">Signal</keyword>
<protein>
    <submittedName>
        <fullName evidence="3">PEP-CTERM sorting domain-containing protein</fullName>
    </submittedName>
</protein>
<dbReference type="Pfam" id="PF07589">
    <property type="entry name" value="PEP-CTERM"/>
    <property type="match status" value="1"/>
</dbReference>
<evidence type="ECO:0000313" key="4">
    <source>
        <dbReference type="Proteomes" id="UP001221189"/>
    </source>
</evidence>